<evidence type="ECO:0000313" key="9">
    <source>
        <dbReference type="EMBL" id="PWE87985.1"/>
    </source>
</evidence>
<feature type="transmembrane region" description="Helical" evidence="8">
    <location>
        <begin position="164"/>
        <end position="181"/>
    </location>
</feature>
<evidence type="ECO:0000256" key="2">
    <source>
        <dbReference type="ARBA" id="ARBA00006434"/>
    </source>
</evidence>
<name>A0A2V1JWX8_EUBRA</name>
<keyword evidence="4 8" id="KW-0812">Transmembrane</keyword>
<organism evidence="9 10">
    <name type="scientific">Eubacterium ramulus</name>
    <dbReference type="NCBI Taxonomy" id="39490"/>
    <lineage>
        <taxon>Bacteria</taxon>
        <taxon>Bacillati</taxon>
        <taxon>Bacillota</taxon>
        <taxon>Clostridia</taxon>
        <taxon>Eubacteriales</taxon>
        <taxon>Eubacteriaceae</taxon>
        <taxon>Eubacterium</taxon>
    </lineage>
</organism>
<comment type="caution">
    <text evidence="9">The sequence shown here is derived from an EMBL/GenBank/DDBJ whole genome shotgun (WGS) entry which is preliminary data.</text>
</comment>
<feature type="transmembrane region" description="Helical" evidence="8">
    <location>
        <begin position="52"/>
        <end position="74"/>
    </location>
</feature>
<evidence type="ECO:0000256" key="1">
    <source>
        <dbReference type="ARBA" id="ARBA00004141"/>
    </source>
</evidence>
<dbReference type="InterPro" id="IPR050277">
    <property type="entry name" value="Sodium:Solute_Symporter"/>
</dbReference>
<dbReference type="Proteomes" id="UP000245288">
    <property type="component" value="Unassembled WGS sequence"/>
</dbReference>
<dbReference type="InterPro" id="IPR038377">
    <property type="entry name" value="Na/Glc_symporter_sf"/>
</dbReference>
<evidence type="ECO:0000256" key="7">
    <source>
        <dbReference type="RuleBase" id="RU362091"/>
    </source>
</evidence>
<dbReference type="Pfam" id="PF00474">
    <property type="entry name" value="SSF"/>
    <property type="match status" value="1"/>
</dbReference>
<reference evidence="9 10" key="1">
    <citation type="submission" date="2014-09" db="EMBL/GenBank/DDBJ databases">
        <title>Butyrate-producing bacteria isolated from human gut.</title>
        <authorList>
            <person name="Zhang Q."/>
            <person name="Zhao L."/>
        </authorList>
    </citation>
    <scope>NUCLEOTIDE SEQUENCE [LARGE SCALE GENOMIC DNA]</scope>
    <source>
        <strain evidence="9 10">21</strain>
    </source>
</reference>
<dbReference type="PANTHER" id="PTHR48086:SF7">
    <property type="entry name" value="SODIUM-SOLUTE SYMPORTER-RELATED"/>
    <property type="match status" value="1"/>
</dbReference>
<feature type="transmembrane region" description="Helical" evidence="8">
    <location>
        <begin position="426"/>
        <end position="453"/>
    </location>
</feature>
<evidence type="ECO:0000256" key="3">
    <source>
        <dbReference type="ARBA" id="ARBA00022448"/>
    </source>
</evidence>
<dbReference type="OrthoDB" id="9810181at2"/>
<feature type="transmembrane region" description="Helical" evidence="8">
    <location>
        <begin position="277"/>
        <end position="301"/>
    </location>
</feature>
<feature type="transmembrane region" description="Helical" evidence="8">
    <location>
        <begin position="122"/>
        <end position="144"/>
    </location>
</feature>
<feature type="transmembrane region" description="Helical" evidence="8">
    <location>
        <begin position="459"/>
        <end position="477"/>
    </location>
</feature>
<feature type="transmembrane region" description="Helical" evidence="8">
    <location>
        <begin position="80"/>
        <end position="101"/>
    </location>
</feature>
<keyword evidence="5 8" id="KW-1133">Transmembrane helix</keyword>
<proteinExistence type="inferred from homology"/>
<feature type="transmembrane region" description="Helical" evidence="8">
    <location>
        <begin position="321"/>
        <end position="342"/>
    </location>
</feature>
<sequence length="498" mass="52924">MKVGLILAVIIYEIAVVAIVSIVLKAVEKKKAHTAAVSGDDKDFLLAGRNMGVITLAPTIALTVLGSAHITGVFEMSYGMGAIAIWFSLAHVLMVVVACFATGQWVRHFGITTVPELLKDMYGPGVALAISCTMAGQVWGVLVLECQGMGIVITALTGWPLQNSIIVGAIIGILWVVFAGMKELGAVNVVNATVMYIGLIIATVAVAFKMPGGNFNFIMDTFTGEESFMTNVFGNANLFISFAVGQIIAVTFCQGISQMLMQTMMSAKDEKTIRRSVWLAAPLNGLFGVFAVILGLAARAIPEYAAAGAKEAAMTMLVDLLPGWISAVLLAALLAAILSTFAMTSLTPSTIWVNDIYLGYINPKATPKQATNVTRILIVILAVCAMITSTALPTILDAIGWVFSWVIPVFFLVAFGLFWKRNSKVAIAALAVSWIANILWSFTGIQAAVAGAIGVTLPNAYVTCILTIVILVIGNLVSKNGEPGYYKIAEAKMREQQN</sequence>
<evidence type="ECO:0000256" key="6">
    <source>
        <dbReference type="ARBA" id="ARBA00023136"/>
    </source>
</evidence>
<feature type="transmembrane region" description="Helical" evidence="8">
    <location>
        <begin position="193"/>
        <end position="212"/>
    </location>
</feature>
<feature type="transmembrane region" description="Helical" evidence="8">
    <location>
        <begin position="6"/>
        <end position="24"/>
    </location>
</feature>
<keyword evidence="10" id="KW-1185">Reference proteome</keyword>
<evidence type="ECO:0000256" key="8">
    <source>
        <dbReference type="SAM" id="Phobius"/>
    </source>
</evidence>
<dbReference type="PROSITE" id="PS50283">
    <property type="entry name" value="NA_SOLUT_SYMP_3"/>
    <property type="match status" value="1"/>
</dbReference>
<comment type="subcellular location">
    <subcellularLocation>
        <location evidence="1">Membrane</location>
        <topology evidence="1">Multi-pass membrane protein</topology>
    </subcellularLocation>
</comment>
<feature type="transmembrane region" description="Helical" evidence="8">
    <location>
        <begin position="232"/>
        <end position="256"/>
    </location>
</feature>
<evidence type="ECO:0000313" key="10">
    <source>
        <dbReference type="Proteomes" id="UP000245288"/>
    </source>
</evidence>
<feature type="transmembrane region" description="Helical" evidence="8">
    <location>
        <begin position="398"/>
        <end position="419"/>
    </location>
</feature>
<dbReference type="AlphaFoldDB" id="A0A2V1JWX8"/>
<keyword evidence="6 8" id="KW-0472">Membrane</keyword>
<gene>
    <name evidence="9" type="ORF">LG34_00620</name>
</gene>
<dbReference type="GO" id="GO:0005886">
    <property type="term" value="C:plasma membrane"/>
    <property type="evidence" value="ECO:0007669"/>
    <property type="project" value="TreeGrafter"/>
</dbReference>
<evidence type="ECO:0000256" key="4">
    <source>
        <dbReference type="ARBA" id="ARBA00022692"/>
    </source>
</evidence>
<dbReference type="PANTHER" id="PTHR48086">
    <property type="entry name" value="SODIUM/PROLINE SYMPORTER-RELATED"/>
    <property type="match status" value="1"/>
</dbReference>
<evidence type="ECO:0000256" key="5">
    <source>
        <dbReference type="ARBA" id="ARBA00022989"/>
    </source>
</evidence>
<dbReference type="CDD" id="cd10322">
    <property type="entry name" value="SLC5sbd"/>
    <property type="match status" value="1"/>
</dbReference>
<dbReference type="GO" id="GO:0022857">
    <property type="term" value="F:transmembrane transporter activity"/>
    <property type="evidence" value="ECO:0007669"/>
    <property type="project" value="InterPro"/>
</dbReference>
<protein>
    <submittedName>
        <fullName evidence="9">Sodium:solute symporter</fullName>
    </submittedName>
</protein>
<accession>A0A2V1JWX8</accession>
<keyword evidence="3" id="KW-0813">Transport</keyword>
<dbReference type="EMBL" id="JRFU01000008">
    <property type="protein sequence ID" value="PWE87985.1"/>
    <property type="molecule type" value="Genomic_DNA"/>
</dbReference>
<comment type="similarity">
    <text evidence="2 7">Belongs to the sodium:solute symporter (SSF) (TC 2.A.21) family.</text>
</comment>
<dbReference type="Gene3D" id="1.20.1730.10">
    <property type="entry name" value="Sodium/glucose cotransporter"/>
    <property type="match status" value="1"/>
</dbReference>
<feature type="transmembrane region" description="Helical" evidence="8">
    <location>
        <begin position="373"/>
        <end position="392"/>
    </location>
</feature>
<dbReference type="InterPro" id="IPR001734">
    <property type="entry name" value="Na/solute_symporter"/>
</dbReference>
<dbReference type="RefSeq" id="WP_109214384.1">
    <property type="nucleotide sequence ID" value="NZ_CABMEW010000013.1"/>
</dbReference>